<dbReference type="EMBL" id="SSTD01007964">
    <property type="protein sequence ID" value="TYK17756.1"/>
    <property type="molecule type" value="Genomic_DNA"/>
</dbReference>
<evidence type="ECO:0000313" key="2">
    <source>
        <dbReference type="EMBL" id="TYK17756.1"/>
    </source>
</evidence>
<reference evidence="2 3" key="1">
    <citation type="submission" date="2019-08" db="EMBL/GenBank/DDBJ databases">
        <title>Draft genome sequences of two oriental melons (Cucumis melo L. var makuwa).</title>
        <authorList>
            <person name="Kwon S.-Y."/>
        </authorList>
    </citation>
    <scope>NUCLEOTIDE SEQUENCE [LARGE SCALE GENOMIC DNA]</scope>
    <source>
        <strain evidence="3">cv. Chang Bougi</strain>
        <tissue evidence="2">Leaf</tissue>
    </source>
</reference>
<organism evidence="2 3">
    <name type="scientific">Cucumis melo var. makuwa</name>
    <name type="common">Oriental melon</name>
    <dbReference type="NCBI Taxonomy" id="1194695"/>
    <lineage>
        <taxon>Eukaryota</taxon>
        <taxon>Viridiplantae</taxon>
        <taxon>Streptophyta</taxon>
        <taxon>Embryophyta</taxon>
        <taxon>Tracheophyta</taxon>
        <taxon>Spermatophyta</taxon>
        <taxon>Magnoliopsida</taxon>
        <taxon>eudicotyledons</taxon>
        <taxon>Gunneridae</taxon>
        <taxon>Pentapetalae</taxon>
        <taxon>rosids</taxon>
        <taxon>fabids</taxon>
        <taxon>Cucurbitales</taxon>
        <taxon>Cucurbitaceae</taxon>
        <taxon>Benincaseae</taxon>
        <taxon>Cucumis</taxon>
    </lineage>
</organism>
<feature type="region of interest" description="Disordered" evidence="1">
    <location>
        <begin position="203"/>
        <end position="234"/>
    </location>
</feature>
<sequence>MSFGNIVKRSECCLVFGFTLQDAVYPHVPVPVPSPPVYKSPSPAPPVKPLPLPAPPVKPPTTPVLTPPPVKAPYTPAPPVKLPPPPYTPSPPVKAPYTPSPPVNPPSSSPPPAKAPYTPSPPVKPPYTPVPPVKPPSPAAPRPPPVIGKVNFSITLSNDSLLRALCLLPRMWKKMPTSFKEKDVPKGMRDMLLQVQVCSTSMQKRSTQAGNRPVFSRSLTDSKNQSTPKLVDPTLNPQTREEVVGKKQTLIIVPYRTTVLKAKFGATSVLNGKCNSSVHS</sequence>
<feature type="compositionally biased region" description="Polar residues" evidence="1">
    <location>
        <begin position="217"/>
        <end position="228"/>
    </location>
</feature>
<accession>A0A5D3D3L1</accession>
<gene>
    <name evidence="2" type="ORF">E5676_scaffold1804G00290</name>
</gene>
<name>A0A5D3D3L1_CUCMM</name>
<feature type="region of interest" description="Disordered" evidence="1">
    <location>
        <begin position="36"/>
        <end position="120"/>
    </location>
</feature>
<comment type="caution">
    <text evidence="2">The sequence shown here is derived from an EMBL/GenBank/DDBJ whole genome shotgun (WGS) entry which is preliminary data.</text>
</comment>
<dbReference type="Proteomes" id="UP000321947">
    <property type="component" value="Unassembled WGS sequence"/>
</dbReference>
<dbReference type="AlphaFoldDB" id="A0A5D3D3L1"/>
<evidence type="ECO:0000256" key="1">
    <source>
        <dbReference type="SAM" id="MobiDB-lite"/>
    </source>
</evidence>
<proteinExistence type="predicted"/>
<protein>
    <submittedName>
        <fullName evidence="2">Gibberellin-regulated protein 14</fullName>
    </submittedName>
</protein>
<dbReference type="PRINTS" id="PR01217">
    <property type="entry name" value="PRICHEXTENSN"/>
</dbReference>
<evidence type="ECO:0000313" key="3">
    <source>
        <dbReference type="Proteomes" id="UP000321947"/>
    </source>
</evidence>